<keyword evidence="3" id="KW-1185">Reference proteome</keyword>
<sequence>MSDQPAVYVPQGHIALREALARAAEIIRPAIDIRAVLSGSGEWWREGFDQLRDFATLDLEDDAARTSNEDEAAASWVIGVVRDQLRFCLAEGHITSVGQRADGRLDPVPQEFWRTDAGGRAILSPMPFDGFTRVFLTDKVFAKWVGDVPHWFEQQKIVEKVDQSGDVSPETYSLPSMALPRKRAQCKALLARNMTAKNAVVEAGKEFARPHVEAKLGFAVSNPVYDEAWGEAAEETGRETLKSGGRKSNSTMAAAKSATLID</sequence>
<accession>A0A6M8HL91</accession>
<dbReference type="RefSeq" id="WP_171836475.1">
    <property type="nucleotide sequence ID" value="NZ_CP053708.1"/>
</dbReference>
<evidence type="ECO:0000256" key="1">
    <source>
        <dbReference type="SAM" id="MobiDB-lite"/>
    </source>
</evidence>
<gene>
    <name evidence="2" type="ORF">HN018_02825</name>
</gene>
<dbReference type="Proteomes" id="UP000500767">
    <property type="component" value="Chromosome"/>
</dbReference>
<dbReference type="KEGG" id="lck:HN018_02825"/>
<organism evidence="2 3">
    <name type="scientific">Lichenicola cladoniae</name>
    <dbReference type="NCBI Taxonomy" id="1484109"/>
    <lineage>
        <taxon>Bacteria</taxon>
        <taxon>Pseudomonadati</taxon>
        <taxon>Pseudomonadota</taxon>
        <taxon>Alphaproteobacteria</taxon>
        <taxon>Acetobacterales</taxon>
        <taxon>Acetobacteraceae</taxon>
        <taxon>Lichenicola</taxon>
    </lineage>
</organism>
<feature type="region of interest" description="Disordered" evidence="1">
    <location>
        <begin position="238"/>
        <end position="262"/>
    </location>
</feature>
<proteinExistence type="predicted"/>
<dbReference type="EMBL" id="CP053708">
    <property type="protein sequence ID" value="QKE89123.1"/>
    <property type="molecule type" value="Genomic_DNA"/>
</dbReference>
<reference evidence="2 3" key="1">
    <citation type="journal article" date="2014" name="World J. Microbiol. Biotechnol.">
        <title>Biodiversity and physiological characteristics of Antarctic and Arctic lichens-associated bacteria.</title>
        <authorList>
            <person name="Lee Y.M."/>
            <person name="Kim E.H."/>
            <person name="Lee H.K."/>
            <person name="Hong S.G."/>
        </authorList>
    </citation>
    <scope>NUCLEOTIDE SEQUENCE [LARGE SCALE GENOMIC DNA]</scope>
    <source>
        <strain evidence="2 3">PAMC 26569</strain>
    </source>
</reference>
<evidence type="ECO:0000313" key="2">
    <source>
        <dbReference type="EMBL" id="QKE89123.1"/>
    </source>
</evidence>
<dbReference type="AlphaFoldDB" id="A0A6M8HL91"/>
<name>A0A6M8HL91_9PROT</name>
<evidence type="ECO:0000313" key="3">
    <source>
        <dbReference type="Proteomes" id="UP000500767"/>
    </source>
</evidence>
<protein>
    <submittedName>
        <fullName evidence="2">Uncharacterized protein</fullName>
    </submittedName>
</protein>